<dbReference type="Proteomes" id="UP001305414">
    <property type="component" value="Unassembled WGS sequence"/>
</dbReference>
<protein>
    <submittedName>
        <fullName evidence="1">Uncharacterized protein</fullName>
    </submittedName>
</protein>
<gene>
    <name evidence="1" type="ORF">RRF57_001508</name>
</gene>
<sequence>MVLYDPNKPAMEMEITPLNAVESPMLTSDRRIAMIVVTRTAYFGIPPGNARSREKAQYNREVDAIQFVVALNDMTTMMAAITAAPAVDPTAFLKMAI</sequence>
<reference evidence="1 2" key="1">
    <citation type="submission" date="2023-10" db="EMBL/GenBank/DDBJ databases">
        <title>Draft genome sequence of Xylaria bambusicola isolate GMP-LS, the root and basal stem rot pathogen of sugarcane in Indonesia.</title>
        <authorList>
            <person name="Selvaraj P."/>
            <person name="Muralishankar V."/>
            <person name="Muruganantham S."/>
            <person name="Sp S."/>
            <person name="Haryani S."/>
            <person name="Lau K.J.X."/>
            <person name="Naqvi N.I."/>
        </authorList>
    </citation>
    <scope>NUCLEOTIDE SEQUENCE [LARGE SCALE GENOMIC DNA]</scope>
    <source>
        <strain evidence="1">GMP-LS</strain>
    </source>
</reference>
<accession>A0AAN7Z3K8</accession>
<proteinExistence type="predicted"/>
<dbReference type="EMBL" id="JAWHQM010000002">
    <property type="protein sequence ID" value="KAK5625793.1"/>
    <property type="molecule type" value="Genomic_DNA"/>
</dbReference>
<comment type="caution">
    <text evidence="1">The sequence shown here is derived from an EMBL/GenBank/DDBJ whole genome shotgun (WGS) entry which is preliminary data.</text>
</comment>
<keyword evidence="2" id="KW-1185">Reference proteome</keyword>
<evidence type="ECO:0000313" key="1">
    <source>
        <dbReference type="EMBL" id="KAK5625793.1"/>
    </source>
</evidence>
<organism evidence="1 2">
    <name type="scientific">Xylaria bambusicola</name>
    <dbReference type="NCBI Taxonomy" id="326684"/>
    <lineage>
        <taxon>Eukaryota</taxon>
        <taxon>Fungi</taxon>
        <taxon>Dikarya</taxon>
        <taxon>Ascomycota</taxon>
        <taxon>Pezizomycotina</taxon>
        <taxon>Sordariomycetes</taxon>
        <taxon>Xylariomycetidae</taxon>
        <taxon>Xylariales</taxon>
        <taxon>Xylariaceae</taxon>
        <taxon>Xylaria</taxon>
    </lineage>
</organism>
<dbReference type="AlphaFoldDB" id="A0AAN7Z3K8"/>
<name>A0AAN7Z3K8_9PEZI</name>
<evidence type="ECO:0000313" key="2">
    <source>
        <dbReference type="Proteomes" id="UP001305414"/>
    </source>
</evidence>